<protein>
    <submittedName>
        <fullName evidence="3">Str. FM013</fullName>
    </submittedName>
</protein>
<dbReference type="EMBL" id="HG793136">
    <property type="protein sequence ID" value="CRL19845.1"/>
    <property type="molecule type" value="Genomic_DNA"/>
</dbReference>
<keyword evidence="2" id="KW-0812">Transmembrane</keyword>
<name>A0A0G4P0K5_PENC3</name>
<accession>A0A0G4P0K5</accession>
<organism evidence="3 4">
    <name type="scientific">Penicillium camemberti (strain FM 013)</name>
    <dbReference type="NCBI Taxonomy" id="1429867"/>
    <lineage>
        <taxon>Eukaryota</taxon>
        <taxon>Fungi</taxon>
        <taxon>Dikarya</taxon>
        <taxon>Ascomycota</taxon>
        <taxon>Pezizomycotina</taxon>
        <taxon>Eurotiomycetes</taxon>
        <taxon>Eurotiomycetidae</taxon>
        <taxon>Eurotiales</taxon>
        <taxon>Aspergillaceae</taxon>
        <taxon>Penicillium</taxon>
    </lineage>
</organism>
<keyword evidence="4" id="KW-1185">Reference proteome</keyword>
<evidence type="ECO:0000256" key="2">
    <source>
        <dbReference type="SAM" id="Phobius"/>
    </source>
</evidence>
<feature type="transmembrane region" description="Helical" evidence="2">
    <location>
        <begin position="127"/>
        <end position="150"/>
    </location>
</feature>
<feature type="region of interest" description="Disordered" evidence="1">
    <location>
        <begin position="1"/>
        <end position="40"/>
    </location>
</feature>
<keyword evidence="2" id="KW-0472">Membrane</keyword>
<evidence type="ECO:0000313" key="4">
    <source>
        <dbReference type="Proteomes" id="UP000053732"/>
    </source>
</evidence>
<evidence type="ECO:0000313" key="3">
    <source>
        <dbReference type="EMBL" id="CRL19845.1"/>
    </source>
</evidence>
<sequence>MEKMSLETHNPLRQNAPSPPRADTYKEVSASYPPRSSIEHNMKDDCTLQVSDRDCTLEFSDRDCNLELNQYADDKHRDKQAEAGVEPAEGNQTEATGQQSAADGKQDLESQSVTGTVMRHKSRRREWIIVGSALGAVVLLVVIIVPSAIFGTRQSRPQYKPPTNPYIS</sequence>
<evidence type="ECO:0000256" key="1">
    <source>
        <dbReference type="SAM" id="MobiDB-lite"/>
    </source>
</evidence>
<feature type="compositionally biased region" description="Basic and acidic residues" evidence="1">
    <location>
        <begin position="72"/>
        <end position="81"/>
    </location>
</feature>
<gene>
    <name evidence="3" type="ORF">PCAMFM013_S003g000637</name>
</gene>
<proteinExistence type="predicted"/>
<dbReference type="Proteomes" id="UP000053732">
    <property type="component" value="Unassembled WGS sequence"/>
</dbReference>
<feature type="compositionally biased region" description="Polar residues" evidence="1">
    <location>
        <begin position="90"/>
        <end position="101"/>
    </location>
</feature>
<dbReference type="AlphaFoldDB" id="A0A0G4P0K5"/>
<reference evidence="3 4" key="1">
    <citation type="journal article" date="2014" name="Nat. Commun.">
        <title>Multiple recent horizontal transfers of a large genomic region in cheese making fungi.</title>
        <authorList>
            <person name="Cheeseman K."/>
            <person name="Ropars J."/>
            <person name="Renault P."/>
            <person name="Dupont J."/>
            <person name="Gouzy J."/>
            <person name="Branca A."/>
            <person name="Abraham A.L."/>
            <person name="Ceppi M."/>
            <person name="Conseiller E."/>
            <person name="Debuchy R."/>
            <person name="Malagnac F."/>
            <person name="Goarin A."/>
            <person name="Silar P."/>
            <person name="Lacoste S."/>
            <person name="Sallet E."/>
            <person name="Bensimon A."/>
            <person name="Giraud T."/>
            <person name="Brygoo Y."/>
        </authorList>
    </citation>
    <scope>NUCLEOTIDE SEQUENCE [LARGE SCALE GENOMIC DNA]</scope>
    <source>
        <strain evidence="4">FM 013</strain>
    </source>
</reference>
<feature type="region of interest" description="Disordered" evidence="1">
    <location>
        <begin position="72"/>
        <end position="116"/>
    </location>
</feature>
<keyword evidence="2" id="KW-1133">Transmembrane helix</keyword>
<feature type="compositionally biased region" description="Polar residues" evidence="1">
    <location>
        <begin position="7"/>
        <end position="16"/>
    </location>
</feature>